<evidence type="ECO:0000313" key="2">
    <source>
        <dbReference type="EMBL" id="KAG0728103.1"/>
    </source>
</evidence>
<protein>
    <submittedName>
        <fullName evidence="2">Uncharacterized protein</fullName>
    </submittedName>
</protein>
<gene>
    <name evidence="2" type="ORF">GWK47_033195</name>
</gene>
<organism evidence="2 3">
    <name type="scientific">Chionoecetes opilio</name>
    <name type="common">Atlantic snow crab</name>
    <name type="synonym">Cancer opilio</name>
    <dbReference type="NCBI Taxonomy" id="41210"/>
    <lineage>
        <taxon>Eukaryota</taxon>
        <taxon>Metazoa</taxon>
        <taxon>Ecdysozoa</taxon>
        <taxon>Arthropoda</taxon>
        <taxon>Crustacea</taxon>
        <taxon>Multicrustacea</taxon>
        <taxon>Malacostraca</taxon>
        <taxon>Eumalacostraca</taxon>
        <taxon>Eucarida</taxon>
        <taxon>Decapoda</taxon>
        <taxon>Pleocyemata</taxon>
        <taxon>Brachyura</taxon>
        <taxon>Eubrachyura</taxon>
        <taxon>Majoidea</taxon>
        <taxon>Majidae</taxon>
        <taxon>Chionoecetes</taxon>
    </lineage>
</organism>
<dbReference type="OrthoDB" id="6351561at2759"/>
<keyword evidence="3" id="KW-1185">Reference proteome</keyword>
<dbReference type="Proteomes" id="UP000770661">
    <property type="component" value="Unassembled WGS sequence"/>
</dbReference>
<dbReference type="AlphaFoldDB" id="A0A8J5CPP2"/>
<keyword evidence="1" id="KW-0472">Membrane</keyword>
<feature type="transmembrane region" description="Helical" evidence="1">
    <location>
        <begin position="86"/>
        <end position="105"/>
    </location>
</feature>
<dbReference type="EMBL" id="JACEEZ010002646">
    <property type="protein sequence ID" value="KAG0728103.1"/>
    <property type="molecule type" value="Genomic_DNA"/>
</dbReference>
<feature type="transmembrane region" description="Helical" evidence="1">
    <location>
        <begin position="51"/>
        <end position="74"/>
    </location>
</feature>
<proteinExistence type="predicted"/>
<evidence type="ECO:0000256" key="1">
    <source>
        <dbReference type="SAM" id="Phobius"/>
    </source>
</evidence>
<feature type="transmembrane region" description="Helical" evidence="1">
    <location>
        <begin position="111"/>
        <end position="134"/>
    </location>
</feature>
<comment type="caution">
    <text evidence="2">The sequence shown here is derived from an EMBL/GenBank/DDBJ whole genome shotgun (WGS) entry which is preliminary data.</text>
</comment>
<evidence type="ECO:0000313" key="3">
    <source>
        <dbReference type="Proteomes" id="UP000770661"/>
    </source>
</evidence>
<keyword evidence="1" id="KW-1133">Transmembrane helix</keyword>
<feature type="transmembrane region" description="Helical" evidence="1">
    <location>
        <begin position="20"/>
        <end position="39"/>
    </location>
</feature>
<accession>A0A8J5CPP2</accession>
<reference evidence="2" key="1">
    <citation type="submission" date="2020-07" db="EMBL/GenBank/DDBJ databases">
        <title>The High-quality genome of the commercially important snow crab, Chionoecetes opilio.</title>
        <authorList>
            <person name="Jeong J.-H."/>
            <person name="Ryu S."/>
        </authorList>
    </citation>
    <scope>NUCLEOTIDE SEQUENCE</scope>
    <source>
        <strain evidence="2">MADBK_172401_WGS</strain>
        <tissue evidence="2">Digestive gland</tissue>
    </source>
</reference>
<keyword evidence="1" id="KW-0812">Transmembrane</keyword>
<sequence>MMDLLKRRFQKGKSGVMVDLAAVQAMIPPMVLVTLSVTLQTTMLLFRASWAVYLGLLCLMLNRPSCLAVGNPFVRARFPASHFNRLIGIQGTVLSLFTFIQYPHFTWAQHAYYLTFGLTVAAIIVGLSLPLHLLSKTYLRRVLPPASI</sequence>
<name>A0A8J5CPP2_CHIOP</name>